<dbReference type="RefSeq" id="XP_015702736.1">
    <property type="nucleotide sequence ID" value="XM_015847661.1"/>
</dbReference>
<evidence type="ECO:0000313" key="2">
    <source>
        <dbReference type="Proteomes" id="UP000002059"/>
    </source>
</evidence>
<dbReference type="KEGG" id="pbl:PAAG_12133"/>
<keyword evidence="2" id="KW-1185">Reference proteome</keyword>
<accession>A0A0A2V148</accession>
<sequence>MLSAPSRKAEHRLSLHIKAPGQSPNIRDGVVEDIKTTGNEKLQSKPNQLAGKWLDGSINALPNCVKYYGLPPTGKAGTGIVFAIFNIHERDLLPLQQKHLHWLPFLK</sequence>
<dbReference type="HOGENOM" id="CLU_2210782_0_0_1"/>
<name>A0A0A2V148_PARBA</name>
<dbReference type="VEuPathDB" id="FungiDB:PAAG_12133"/>
<dbReference type="AlphaFoldDB" id="A0A0A2V148"/>
<dbReference type="Proteomes" id="UP000002059">
    <property type="component" value="Partially assembled WGS sequence"/>
</dbReference>
<proteinExistence type="predicted"/>
<evidence type="ECO:0000313" key="1">
    <source>
        <dbReference type="EMBL" id="KGQ01188.1"/>
    </source>
</evidence>
<protein>
    <submittedName>
        <fullName evidence="1">Uncharacterized protein</fullName>
    </submittedName>
</protein>
<dbReference type="EMBL" id="KN294007">
    <property type="protein sequence ID" value="KGQ01188.1"/>
    <property type="molecule type" value="Genomic_DNA"/>
</dbReference>
<gene>
    <name evidence="1" type="ORF">PAAG_12133</name>
</gene>
<reference evidence="1 2" key="1">
    <citation type="journal article" date="2011" name="PLoS Genet.">
        <title>Comparative genomic analysis of human fungal pathogens causing paracoccidioidomycosis.</title>
        <authorList>
            <person name="Desjardins C.A."/>
            <person name="Champion M.D."/>
            <person name="Holder J.W."/>
            <person name="Muszewska A."/>
            <person name="Goldberg J."/>
            <person name="Bailao A.M."/>
            <person name="Brigido M.M."/>
            <person name="Ferreira M.E."/>
            <person name="Garcia A.M."/>
            <person name="Grynberg M."/>
            <person name="Gujja S."/>
            <person name="Heiman D.I."/>
            <person name="Henn M.R."/>
            <person name="Kodira C.D."/>
            <person name="Leon-Narvaez H."/>
            <person name="Longo L.V."/>
            <person name="Ma L.J."/>
            <person name="Malavazi I."/>
            <person name="Matsuo A.L."/>
            <person name="Morais F.V."/>
            <person name="Pereira M."/>
            <person name="Rodriguez-Brito S."/>
            <person name="Sakthikumar S."/>
            <person name="Salem-Izacc S.M."/>
            <person name="Sykes S.M."/>
            <person name="Teixeira M.M."/>
            <person name="Vallejo M.C."/>
            <person name="Walter M.E."/>
            <person name="Yandava C."/>
            <person name="Young S."/>
            <person name="Zeng Q."/>
            <person name="Zucker J."/>
            <person name="Felipe M.S."/>
            <person name="Goldman G.H."/>
            <person name="Haas B.J."/>
            <person name="McEwen J.G."/>
            <person name="Nino-Vega G."/>
            <person name="Puccia R."/>
            <person name="San-Blas G."/>
            <person name="Soares C.M."/>
            <person name="Birren B.W."/>
            <person name="Cuomo C.A."/>
        </authorList>
    </citation>
    <scope>NUCLEOTIDE SEQUENCE [LARGE SCALE GENOMIC DNA]</scope>
    <source>
        <strain evidence="2">ATCC MYA-826 / Pb01</strain>
    </source>
</reference>
<organism evidence="1 2">
    <name type="scientific">Paracoccidioides lutzii (strain ATCC MYA-826 / Pb01)</name>
    <name type="common">Paracoccidioides brasiliensis</name>
    <dbReference type="NCBI Taxonomy" id="502779"/>
    <lineage>
        <taxon>Eukaryota</taxon>
        <taxon>Fungi</taxon>
        <taxon>Dikarya</taxon>
        <taxon>Ascomycota</taxon>
        <taxon>Pezizomycotina</taxon>
        <taxon>Eurotiomycetes</taxon>
        <taxon>Eurotiomycetidae</taxon>
        <taxon>Onygenales</taxon>
        <taxon>Ajellomycetaceae</taxon>
        <taxon>Paracoccidioides</taxon>
    </lineage>
</organism>
<dbReference type="OrthoDB" id="6133115at2759"/>
<dbReference type="GeneID" id="26970889"/>